<sequence>MSLTSLVDREQAKIHFLNHARHPFHAIYLGEEILGVGEERVRAEIERCAHARLQRLVVAGRLLQSHFSSDCTFGLTGERRVARRR</sequence>
<dbReference type="HOGENOM" id="CLU_2505494_0_0_11"/>
<gene>
    <name evidence="1" type="ordered locus">AMED_2347</name>
</gene>
<dbReference type="PATRIC" id="fig|749927.5.peg.2421"/>
<name>A0A0H3CZQ8_AMYMU</name>
<dbReference type="Proteomes" id="UP000000328">
    <property type="component" value="Chromosome"/>
</dbReference>
<evidence type="ECO:0000313" key="1">
    <source>
        <dbReference type="EMBL" id="ADJ44144.1"/>
    </source>
</evidence>
<dbReference type="GeneID" id="92870128"/>
<organism evidence="1 2">
    <name type="scientific">Amycolatopsis mediterranei (strain U-32)</name>
    <dbReference type="NCBI Taxonomy" id="749927"/>
    <lineage>
        <taxon>Bacteria</taxon>
        <taxon>Bacillati</taxon>
        <taxon>Actinomycetota</taxon>
        <taxon>Actinomycetes</taxon>
        <taxon>Pseudonocardiales</taxon>
        <taxon>Pseudonocardiaceae</taxon>
        <taxon>Amycolatopsis</taxon>
    </lineage>
</organism>
<dbReference type="EMBL" id="CP002000">
    <property type="protein sequence ID" value="ADJ44144.1"/>
    <property type="molecule type" value="Genomic_DNA"/>
</dbReference>
<dbReference type="AlphaFoldDB" id="A0A0H3CZQ8"/>
<reference evidence="1 2" key="1">
    <citation type="journal article" date="2010" name="Cell Res.">
        <title>Complete genome sequence of the rifamycin SV-producing Amycolatopsis mediterranei U32 revealed its genetic characteristics in phylogeny and metabolism.</title>
        <authorList>
            <person name="Zhao W."/>
            <person name="Zhong Y."/>
            <person name="Yuan H."/>
            <person name="Wang J."/>
            <person name="Zheng H."/>
            <person name="Wang Y."/>
            <person name="Cen X."/>
            <person name="Xu F."/>
            <person name="Bai J."/>
            <person name="Han X."/>
            <person name="Lu G."/>
            <person name="Zhu Y."/>
            <person name="Shao Z."/>
            <person name="Yan H."/>
            <person name="Li C."/>
            <person name="Peng N."/>
            <person name="Zhang Z."/>
            <person name="Zhang Y."/>
            <person name="Lin W."/>
            <person name="Fan Y."/>
            <person name="Qin Z."/>
            <person name="Hu Y."/>
            <person name="Zhu B."/>
            <person name="Wang S."/>
            <person name="Ding X."/>
            <person name="Zhao G.P."/>
        </authorList>
    </citation>
    <scope>NUCLEOTIDE SEQUENCE [LARGE SCALE GENOMIC DNA]</scope>
    <source>
        <strain evidence="2">U-32</strain>
    </source>
</reference>
<proteinExistence type="predicted"/>
<protein>
    <submittedName>
        <fullName evidence="1">Uncharacterized protein</fullName>
    </submittedName>
</protein>
<evidence type="ECO:0000313" key="2">
    <source>
        <dbReference type="Proteomes" id="UP000000328"/>
    </source>
</evidence>
<dbReference type="OrthoDB" id="1108665at2"/>
<dbReference type="RefSeq" id="WP_013224221.1">
    <property type="nucleotide sequence ID" value="NC_014318.1"/>
</dbReference>
<dbReference type="KEGG" id="amd:AMED_2347"/>
<accession>A0A0H3CZQ8</accession>